<reference evidence="17" key="1">
    <citation type="submission" date="2020-03" db="EMBL/GenBank/DDBJ databases">
        <title>Complete genome sequence of sulfur-oxidizing bacterium skT11.</title>
        <authorList>
            <person name="Kanda M."/>
            <person name="Kojima H."/>
            <person name="Fukui M."/>
        </authorList>
    </citation>
    <scope>NUCLEOTIDE SEQUENCE [LARGE SCALE GENOMIC DNA]</scope>
    <source>
        <strain evidence="17">skT11</strain>
    </source>
</reference>
<dbReference type="FunFam" id="3.30.450.20:FF:000046">
    <property type="entry name" value="Aerotaxis sensor receptor"/>
    <property type="match status" value="1"/>
</dbReference>
<dbReference type="InterPro" id="IPR004089">
    <property type="entry name" value="MCPsignal_dom"/>
</dbReference>
<feature type="transmembrane region" description="Helical" evidence="12">
    <location>
        <begin position="152"/>
        <end position="172"/>
    </location>
</feature>
<protein>
    <submittedName>
        <fullName evidence="16">Aerotaxis receptor Aer</fullName>
    </submittedName>
</protein>
<dbReference type="NCBIfam" id="TIGR00229">
    <property type="entry name" value="sensory_box"/>
    <property type="match status" value="1"/>
</dbReference>
<dbReference type="Pfam" id="PF00015">
    <property type="entry name" value="MCPsignal"/>
    <property type="match status" value="1"/>
</dbReference>
<keyword evidence="5" id="KW-0997">Cell inner membrane</keyword>
<keyword evidence="4" id="KW-0145">Chemotaxis</keyword>
<dbReference type="PROSITE" id="PS50885">
    <property type="entry name" value="HAMP"/>
    <property type="match status" value="1"/>
</dbReference>
<evidence type="ECO:0000256" key="9">
    <source>
        <dbReference type="ARBA" id="ARBA00023224"/>
    </source>
</evidence>
<evidence type="ECO:0000256" key="3">
    <source>
        <dbReference type="ARBA" id="ARBA00022481"/>
    </source>
</evidence>
<keyword evidence="9 11" id="KW-0807">Transducer</keyword>
<dbReference type="Proteomes" id="UP000502260">
    <property type="component" value="Chromosome"/>
</dbReference>
<evidence type="ECO:0000256" key="7">
    <source>
        <dbReference type="ARBA" id="ARBA00022989"/>
    </source>
</evidence>
<dbReference type="FunFam" id="1.10.287.950:FF:000001">
    <property type="entry name" value="Methyl-accepting chemotaxis sensory transducer"/>
    <property type="match status" value="1"/>
</dbReference>
<dbReference type="PANTHER" id="PTHR32089:SF112">
    <property type="entry name" value="LYSOZYME-LIKE PROTEIN-RELATED"/>
    <property type="match status" value="1"/>
</dbReference>
<dbReference type="CDD" id="cd06225">
    <property type="entry name" value="HAMP"/>
    <property type="match status" value="1"/>
</dbReference>
<evidence type="ECO:0000259" key="15">
    <source>
        <dbReference type="PROSITE" id="PS50885"/>
    </source>
</evidence>
<dbReference type="SMART" id="SM00091">
    <property type="entry name" value="PAS"/>
    <property type="match status" value="1"/>
</dbReference>
<dbReference type="SUPFAM" id="SSF55785">
    <property type="entry name" value="PYP-like sensor domain (PAS domain)"/>
    <property type="match status" value="1"/>
</dbReference>
<dbReference type="SMART" id="SM00086">
    <property type="entry name" value="PAC"/>
    <property type="match status" value="1"/>
</dbReference>
<comment type="similarity">
    <text evidence="10">Belongs to the methyl-accepting chemotaxis (MCP) protein family.</text>
</comment>
<feature type="transmembrane region" description="Helical" evidence="12">
    <location>
        <begin position="178"/>
        <end position="196"/>
    </location>
</feature>
<organism evidence="16 17">
    <name type="scientific">Sulfurimicrobium lacus</name>
    <dbReference type="NCBI Taxonomy" id="2715678"/>
    <lineage>
        <taxon>Bacteria</taxon>
        <taxon>Pseudomonadati</taxon>
        <taxon>Pseudomonadota</taxon>
        <taxon>Betaproteobacteria</taxon>
        <taxon>Nitrosomonadales</taxon>
        <taxon>Sulfuricellaceae</taxon>
        <taxon>Sulfurimicrobium</taxon>
    </lineage>
</organism>
<evidence type="ECO:0000313" key="17">
    <source>
        <dbReference type="Proteomes" id="UP000502260"/>
    </source>
</evidence>
<name>A0A6F8V8Z4_9PROT</name>
<keyword evidence="16" id="KW-0675">Receptor</keyword>
<dbReference type="Gene3D" id="1.10.287.950">
    <property type="entry name" value="Methyl-accepting chemotaxis protein"/>
    <property type="match status" value="1"/>
</dbReference>
<evidence type="ECO:0000256" key="5">
    <source>
        <dbReference type="ARBA" id="ARBA00022519"/>
    </source>
</evidence>
<dbReference type="AlphaFoldDB" id="A0A6F8V8Z4"/>
<keyword evidence="8 12" id="KW-0472">Membrane</keyword>
<dbReference type="RefSeq" id="WP_173059406.1">
    <property type="nucleotide sequence ID" value="NZ_AP022853.1"/>
</dbReference>
<dbReference type="GO" id="GO:0007165">
    <property type="term" value="P:signal transduction"/>
    <property type="evidence" value="ECO:0007669"/>
    <property type="project" value="UniProtKB-KW"/>
</dbReference>
<evidence type="ECO:0000256" key="1">
    <source>
        <dbReference type="ARBA" id="ARBA00004429"/>
    </source>
</evidence>
<evidence type="ECO:0000256" key="8">
    <source>
        <dbReference type="ARBA" id="ARBA00023136"/>
    </source>
</evidence>
<evidence type="ECO:0000256" key="10">
    <source>
        <dbReference type="ARBA" id="ARBA00029447"/>
    </source>
</evidence>
<dbReference type="CDD" id="cd11386">
    <property type="entry name" value="MCP_signal"/>
    <property type="match status" value="1"/>
</dbReference>
<dbReference type="InterPro" id="IPR000014">
    <property type="entry name" value="PAS"/>
</dbReference>
<keyword evidence="2" id="KW-1003">Cell membrane</keyword>
<keyword evidence="6 12" id="KW-0812">Transmembrane</keyword>
<proteinExistence type="inferred from homology"/>
<dbReference type="InterPro" id="IPR001610">
    <property type="entry name" value="PAC"/>
</dbReference>
<dbReference type="PANTHER" id="PTHR32089">
    <property type="entry name" value="METHYL-ACCEPTING CHEMOTAXIS PROTEIN MCPB"/>
    <property type="match status" value="1"/>
</dbReference>
<dbReference type="GO" id="GO:0005886">
    <property type="term" value="C:plasma membrane"/>
    <property type="evidence" value="ECO:0007669"/>
    <property type="project" value="UniProtKB-SubCell"/>
</dbReference>
<evidence type="ECO:0000256" key="4">
    <source>
        <dbReference type="ARBA" id="ARBA00022500"/>
    </source>
</evidence>
<evidence type="ECO:0000256" key="6">
    <source>
        <dbReference type="ARBA" id="ARBA00022692"/>
    </source>
</evidence>
<dbReference type="SMART" id="SM00283">
    <property type="entry name" value="MA"/>
    <property type="match status" value="1"/>
</dbReference>
<keyword evidence="17" id="KW-1185">Reference proteome</keyword>
<gene>
    <name evidence="16" type="primary">aer_1</name>
    <name evidence="16" type="ORF">SKTS_03280</name>
</gene>
<dbReference type="Pfam" id="PF08447">
    <property type="entry name" value="PAS_3"/>
    <property type="match status" value="1"/>
</dbReference>
<dbReference type="KEGG" id="slac:SKTS_03280"/>
<dbReference type="GO" id="GO:0052131">
    <property type="term" value="P:positive aerotaxis"/>
    <property type="evidence" value="ECO:0007669"/>
    <property type="project" value="UniProtKB-ARBA"/>
</dbReference>
<feature type="domain" description="Methyl-accepting transducer" evidence="13">
    <location>
        <begin position="255"/>
        <end position="491"/>
    </location>
</feature>
<dbReference type="InterPro" id="IPR035965">
    <property type="entry name" value="PAS-like_dom_sf"/>
</dbReference>
<comment type="subcellular location">
    <subcellularLocation>
        <location evidence="1">Cell inner membrane</location>
        <topology evidence="1">Multi-pass membrane protein</topology>
    </subcellularLocation>
</comment>
<dbReference type="Gene3D" id="3.30.450.20">
    <property type="entry name" value="PAS domain"/>
    <property type="match status" value="1"/>
</dbReference>
<accession>A0A6F8V8Z4</accession>
<dbReference type="EMBL" id="AP022853">
    <property type="protein sequence ID" value="BCB25442.1"/>
    <property type="molecule type" value="Genomic_DNA"/>
</dbReference>
<dbReference type="InterPro" id="IPR003660">
    <property type="entry name" value="HAMP_dom"/>
</dbReference>
<evidence type="ECO:0000259" key="14">
    <source>
        <dbReference type="PROSITE" id="PS50112"/>
    </source>
</evidence>
<feature type="domain" description="HAMP" evidence="15">
    <location>
        <begin position="198"/>
        <end position="250"/>
    </location>
</feature>
<dbReference type="PROSITE" id="PS50112">
    <property type="entry name" value="PAS"/>
    <property type="match status" value="1"/>
</dbReference>
<keyword evidence="3" id="KW-0488">Methylation</keyword>
<dbReference type="InterPro" id="IPR013655">
    <property type="entry name" value="PAS_fold_3"/>
</dbReference>
<sequence length="529" mass="56233">MKVNLPVTGIEKSFTSGTIVSRTDLKGAITYANDAFVELSGFSREELIGKNHNLVRHPDMPAAAFAWLWSTVKSGQPWRGIVKNRCKDGDHYWVEAFVVPVKEKGKIVEYMSVRSPPTRQQVSEAEALYKELNAGKPLSLPKARGLSIKASLITLILAMNLMLIGSNVLGYIGMHKLGFALTGAGMLFSAGLGIFLSGMIDRGLKKIIGVFDQIAEGNLSSKIDIGGKDEVGKVLTSLACMQVHLKVILDEVALSSAILASHTDRLKEEMSHVITRSHAQSDRIMQVSAAMEEMSASIREVAEHAGGTADAAGQTLAEVHNGNTQMGHSMDASSRVVQTVETSGTAIMELNQAILKIGAITQTIREIADQTNLLALNAAIEAARAGEQGRGFAVVADEVRKLAERTASSTADISRMVAEIENTVGAATGSMEQAACEVKSGLALIQASGESFKAITTASQRVTEMARHIAGAASQQSSAGEEVASNMEQISAISGESTESAIQMGRATEELAHVAANLRSMARHFDCAN</sequence>
<evidence type="ECO:0000259" key="13">
    <source>
        <dbReference type="PROSITE" id="PS50111"/>
    </source>
</evidence>
<evidence type="ECO:0000313" key="16">
    <source>
        <dbReference type="EMBL" id="BCB25442.1"/>
    </source>
</evidence>
<evidence type="ECO:0000256" key="12">
    <source>
        <dbReference type="SAM" id="Phobius"/>
    </source>
</evidence>
<dbReference type="SUPFAM" id="SSF58104">
    <property type="entry name" value="Methyl-accepting chemotaxis protein (MCP) signaling domain"/>
    <property type="match status" value="1"/>
</dbReference>
<feature type="domain" description="PAS" evidence="14">
    <location>
        <begin position="24"/>
        <end position="59"/>
    </location>
</feature>
<evidence type="ECO:0000256" key="2">
    <source>
        <dbReference type="ARBA" id="ARBA00022475"/>
    </source>
</evidence>
<evidence type="ECO:0000256" key="11">
    <source>
        <dbReference type="PROSITE-ProRule" id="PRU00284"/>
    </source>
</evidence>
<keyword evidence="7 12" id="KW-1133">Transmembrane helix</keyword>
<dbReference type="CDD" id="cd00130">
    <property type="entry name" value="PAS"/>
    <property type="match status" value="1"/>
</dbReference>
<dbReference type="PROSITE" id="PS50111">
    <property type="entry name" value="CHEMOTAXIS_TRANSDUC_2"/>
    <property type="match status" value="1"/>
</dbReference>